<keyword evidence="7" id="KW-1185">Reference proteome</keyword>
<dbReference type="PROSITE" id="PS50819">
    <property type="entry name" value="INTEIN_ENDONUCLEASE"/>
    <property type="match status" value="1"/>
</dbReference>
<sequence>MSFSTQTKNELSRVTSSRRCCEIAQLSAMIRTSGTIQLAGFEKLNLKISTENASIARRLFKLLKNCFNIHTEIMVRKNSNLKKNNNYILVVSSSMGASNVLKEIGVLKQKDNLSINSKIPKHLFLDDQCKRAYVRGAFLGCGSISDPEKTYHMEFVTNNSEFSEELKNLINELGFNSKIVNRKNSYVIYLKESEQISDLLNLMGAHTALLNLENVKILKEMRNNVNRIVNCETANLSKTINAAVRQMENIKYIKDTVGLDYLPENLIEIAKIRLEYEDMSLKELGEMLYPPIGKSGVNHRLRKIDRIAEELKMEKGG</sequence>
<feature type="domain" description="DOD-type homing endonuclease" evidence="5">
    <location>
        <begin position="88"/>
        <end position="175"/>
    </location>
</feature>
<dbReference type="Pfam" id="PF10298">
    <property type="entry name" value="WhiA_N"/>
    <property type="match status" value="1"/>
</dbReference>
<keyword evidence="1 4" id="KW-0132">Cell division</keyword>
<dbReference type="RefSeq" id="WP_079413257.1">
    <property type="nucleotide sequence ID" value="NZ_MZGW01000009.1"/>
</dbReference>
<dbReference type="InterPro" id="IPR003802">
    <property type="entry name" value="Sporulation_regulator_WhiA"/>
</dbReference>
<dbReference type="InterPro" id="IPR039518">
    <property type="entry name" value="WhiA_LAGLIDADG_dom"/>
</dbReference>
<dbReference type="HAMAP" id="MF_01420">
    <property type="entry name" value="HTH_type_WhiA"/>
    <property type="match status" value="1"/>
</dbReference>
<dbReference type="GO" id="GO:0043937">
    <property type="term" value="P:regulation of sporulation"/>
    <property type="evidence" value="ECO:0007669"/>
    <property type="project" value="InterPro"/>
</dbReference>
<gene>
    <name evidence="4 6" type="primary">whiA</name>
    <name evidence="6" type="ORF">CLOTH_17970</name>
</gene>
<dbReference type="Pfam" id="PF14527">
    <property type="entry name" value="LAGLIDADG_WhiA"/>
    <property type="match status" value="1"/>
</dbReference>
<dbReference type="PANTHER" id="PTHR37307">
    <property type="entry name" value="CELL DIVISION PROTEIN WHIA-RELATED"/>
    <property type="match status" value="1"/>
</dbReference>
<comment type="similarity">
    <text evidence="4">Belongs to the WhiA family.</text>
</comment>
<evidence type="ECO:0000259" key="5">
    <source>
        <dbReference type="PROSITE" id="PS50819"/>
    </source>
</evidence>
<evidence type="ECO:0000256" key="4">
    <source>
        <dbReference type="HAMAP-Rule" id="MF_01420"/>
    </source>
</evidence>
<dbReference type="Gene3D" id="3.10.28.10">
    <property type="entry name" value="Homing endonucleases"/>
    <property type="match status" value="1"/>
</dbReference>
<keyword evidence="2 4" id="KW-0238">DNA-binding</keyword>
<dbReference type="InterPro" id="IPR018478">
    <property type="entry name" value="Sporu_reg_WhiA_N_dom"/>
</dbReference>
<dbReference type="InterPro" id="IPR023054">
    <property type="entry name" value="Sporulation_regulator_WhiA_C"/>
</dbReference>
<dbReference type="STRING" id="29349.CLOTH_17970"/>
<evidence type="ECO:0000256" key="1">
    <source>
        <dbReference type="ARBA" id="ARBA00022618"/>
    </source>
</evidence>
<proteinExistence type="inferred from homology"/>
<comment type="caution">
    <text evidence="6">The sequence shown here is derived from an EMBL/GenBank/DDBJ whole genome shotgun (WGS) entry which is preliminary data.</text>
</comment>
<dbReference type="PANTHER" id="PTHR37307:SF1">
    <property type="entry name" value="CELL DIVISION PROTEIN WHIA-RELATED"/>
    <property type="match status" value="1"/>
</dbReference>
<accession>A0A1V4I5U0</accession>
<dbReference type="GO" id="GO:0051301">
    <property type="term" value="P:cell division"/>
    <property type="evidence" value="ECO:0007669"/>
    <property type="project" value="UniProtKB-UniRule"/>
</dbReference>
<dbReference type="OrthoDB" id="401278at2"/>
<keyword evidence="3 4" id="KW-0131">Cell cycle</keyword>
<dbReference type="InterPro" id="IPR004042">
    <property type="entry name" value="Intein_endonuc_central"/>
</dbReference>
<dbReference type="Pfam" id="PF02650">
    <property type="entry name" value="HTH_WhiA"/>
    <property type="match status" value="1"/>
</dbReference>
<evidence type="ECO:0000256" key="2">
    <source>
        <dbReference type="ARBA" id="ARBA00023125"/>
    </source>
</evidence>
<protein>
    <recommendedName>
        <fullName evidence="4">Probable cell division protein WhiA</fullName>
    </recommendedName>
</protein>
<evidence type="ECO:0000313" key="6">
    <source>
        <dbReference type="EMBL" id="OPJ54985.1"/>
    </source>
</evidence>
<dbReference type="EMBL" id="MZGW01000009">
    <property type="protein sequence ID" value="OPJ54985.1"/>
    <property type="molecule type" value="Genomic_DNA"/>
</dbReference>
<dbReference type="InterPro" id="IPR027434">
    <property type="entry name" value="Homing_endonucl"/>
</dbReference>
<reference evidence="6 7" key="1">
    <citation type="submission" date="2017-03" db="EMBL/GenBank/DDBJ databases">
        <title>Genome sequence of Clostridium thermoalcaliphilum DSM 7309.</title>
        <authorList>
            <person name="Poehlein A."/>
            <person name="Daniel R."/>
        </authorList>
    </citation>
    <scope>NUCLEOTIDE SEQUENCE [LARGE SCALE GENOMIC DNA]</scope>
    <source>
        <strain evidence="6 7">DSM 7309</strain>
    </source>
</reference>
<dbReference type="GO" id="GO:0004519">
    <property type="term" value="F:endonuclease activity"/>
    <property type="evidence" value="ECO:0007669"/>
    <property type="project" value="InterPro"/>
</dbReference>
<dbReference type="AlphaFoldDB" id="A0A1V4I5U0"/>
<name>A0A1V4I5U0_9FIRM</name>
<dbReference type="GO" id="GO:0003677">
    <property type="term" value="F:DNA binding"/>
    <property type="evidence" value="ECO:0007669"/>
    <property type="project" value="UniProtKB-UniRule"/>
</dbReference>
<evidence type="ECO:0000256" key="3">
    <source>
        <dbReference type="ARBA" id="ARBA00023306"/>
    </source>
</evidence>
<dbReference type="SUPFAM" id="SSF55608">
    <property type="entry name" value="Homing endonucleases"/>
    <property type="match status" value="1"/>
</dbReference>
<evidence type="ECO:0000313" key="7">
    <source>
        <dbReference type="Proteomes" id="UP000190140"/>
    </source>
</evidence>
<dbReference type="Proteomes" id="UP000190140">
    <property type="component" value="Unassembled WGS sequence"/>
</dbReference>
<organism evidence="6 7">
    <name type="scientific">Alkalithermobacter paradoxus</name>
    <dbReference type="NCBI Taxonomy" id="29349"/>
    <lineage>
        <taxon>Bacteria</taxon>
        <taxon>Bacillati</taxon>
        <taxon>Bacillota</taxon>
        <taxon>Clostridia</taxon>
        <taxon>Peptostreptococcales</taxon>
        <taxon>Tepidibacteraceae</taxon>
        <taxon>Alkalithermobacter</taxon>
    </lineage>
</organism>
<comment type="function">
    <text evidence="4">Involved in cell division and chromosome segregation.</text>
</comment>
<dbReference type="NCBIfam" id="TIGR00647">
    <property type="entry name" value="DNA_bind_WhiA"/>
    <property type="match status" value="1"/>
</dbReference>